<comment type="caution">
    <text evidence="1">The sequence shown here is derived from an EMBL/GenBank/DDBJ whole genome shotgun (WGS) entry which is preliminary data.</text>
</comment>
<accession>A0ABP3PZD7</accession>
<dbReference type="Proteomes" id="UP001500668">
    <property type="component" value="Unassembled WGS sequence"/>
</dbReference>
<evidence type="ECO:0000313" key="2">
    <source>
        <dbReference type="Proteomes" id="UP001500668"/>
    </source>
</evidence>
<reference evidence="2" key="1">
    <citation type="journal article" date="2019" name="Int. J. Syst. Evol. Microbiol.">
        <title>The Global Catalogue of Microorganisms (GCM) 10K type strain sequencing project: providing services to taxonomists for standard genome sequencing and annotation.</title>
        <authorList>
            <consortium name="The Broad Institute Genomics Platform"/>
            <consortium name="The Broad Institute Genome Sequencing Center for Infectious Disease"/>
            <person name="Wu L."/>
            <person name="Ma J."/>
        </authorList>
    </citation>
    <scope>NUCLEOTIDE SEQUENCE [LARGE SCALE GENOMIC DNA]</scope>
    <source>
        <strain evidence="2">JCM 5067</strain>
    </source>
</reference>
<organism evidence="1 2">
    <name type="scientific">Streptomyces crystallinus</name>
    <dbReference type="NCBI Taxonomy" id="68191"/>
    <lineage>
        <taxon>Bacteria</taxon>
        <taxon>Bacillati</taxon>
        <taxon>Actinomycetota</taxon>
        <taxon>Actinomycetes</taxon>
        <taxon>Kitasatosporales</taxon>
        <taxon>Streptomycetaceae</taxon>
        <taxon>Streptomyces</taxon>
    </lineage>
</organism>
<proteinExistence type="predicted"/>
<gene>
    <name evidence="1" type="ORF">GCM10010394_04850</name>
</gene>
<protein>
    <submittedName>
        <fullName evidence="1">Uncharacterized protein</fullName>
    </submittedName>
</protein>
<keyword evidence="2" id="KW-1185">Reference proteome</keyword>
<dbReference type="EMBL" id="BAAACA010000004">
    <property type="protein sequence ID" value="GAA0579331.1"/>
    <property type="molecule type" value="Genomic_DNA"/>
</dbReference>
<name>A0ABP3PZD7_9ACTN</name>
<sequence length="130" mass="14243">MRTDPMRVLHAYLTALPETAGLTVSASLVDRIKGQPSVILDGTGGHRVVRHRADRADFTINTYHRTMREAADLAYTLRERLLEDLPGTVAGGGLVLDVDEVHSPFFLADMTSGEYRYVAAIALYLTEAGL</sequence>
<evidence type="ECO:0000313" key="1">
    <source>
        <dbReference type="EMBL" id="GAA0579331.1"/>
    </source>
</evidence>